<dbReference type="InterPro" id="IPR008979">
    <property type="entry name" value="Galactose-bd-like_sf"/>
</dbReference>
<dbReference type="Proteomes" id="UP000246073">
    <property type="component" value="Unassembled WGS sequence"/>
</dbReference>
<name>A0A2P9HMK2_9HYPH</name>
<dbReference type="AlphaFoldDB" id="A0A2P9HMK2"/>
<dbReference type="RefSeq" id="WP_109368995.1">
    <property type="nucleotide sequence ID" value="NZ_OOFM01000005.1"/>
</dbReference>
<sequence length="332" mass="35470">MSKAFDLSQAGRGRGITADLGAYRNKIINGDFDIWQRGSSQTLDGYHSVDRWGFIISGSTMTVLQGKFLPGGSDPHEGKPLGGLGYVSVTFAGGAVSGDVVTAYQRVEGLRAYAGRRFTLSFWARASLSGLKMASAFYRVPGTGGTPSPSASFAGKKHTMARTWQKFTHVVDVPAIDDLILGTNYDNSLQLNFIFSGGSSYDALTEGVGVQSGTIEIARVSLVEGDVTAEDDPFSPRHIQQELALCQRYYQRVQANVRFISTASGQFAHNSLNWPEMQATPTATLISAGSTSNINNNVLDNPSPYGGRITITSAAAGDAFIIGRVYGLDAEL</sequence>
<dbReference type="Gene3D" id="2.60.120.260">
    <property type="entry name" value="Galactose-binding domain-like"/>
    <property type="match status" value="1"/>
</dbReference>
<reference evidence="2" key="1">
    <citation type="submission" date="2017-12" db="EMBL/GenBank/DDBJ databases">
        <authorList>
            <person name="Diaz M."/>
        </authorList>
    </citation>
    <scope>NUCLEOTIDE SEQUENCE [LARGE SCALE GENOMIC DNA]</scope>
    <source>
        <strain evidence="2">FI11154</strain>
    </source>
</reference>
<protein>
    <submittedName>
        <fullName evidence="1">Putative glycoprotein</fullName>
    </submittedName>
</protein>
<gene>
    <name evidence="1" type="ORF">OHAE_1208</name>
</gene>
<evidence type="ECO:0000313" key="2">
    <source>
        <dbReference type="Proteomes" id="UP000246073"/>
    </source>
</evidence>
<evidence type="ECO:0000313" key="1">
    <source>
        <dbReference type="EMBL" id="SPL65341.1"/>
    </source>
</evidence>
<dbReference type="EMBL" id="OOFM01000005">
    <property type="protein sequence ID" value="SPL65341.1"/>
    <property type="molecule type" value="Genomic_DNA"/>
</dbReference>
<organism evidence="1 2">
    <name type="scientific">Ochrobactrum soli</name>
    <dbReference type="NCBI Taxonomy" id="2448455"/>
    <lineage>
        <taxon>Bacteria</taxon>
        <taxon>Pseudomonadati</taxon>
        <taxon>Pseudomonadota</taxon>
        <taxon>Alphaproteobacteria</taxon>
        <taxon>Hyphomicrobiales</taxon>
        <taxon>Brucellaceae</taxon>
        <taxon>Brucella/Ochrobactrum group</taxon>
        <taxon>Ochrobactrum</taxon>
    </lineage>
</organism>
<proteinExistence type="predicted"/>
<accession>A0A2P9HMK2</accession>
<dbReference type="SUPFAM" id="SSF49785">
    <property type="entry name" value="Galactose-binding domain-like"/>
    <property type="match status" value="1"/>
</dbReference>